<feature type="compositionally biased region" description="Low complexity" evidence="1">
    <location>
        <begin position="106"/>
        <end position="117"/>
    </location>
</feature>
<dbReference type="EMBL" id="JAQOWY010000148">
    <property type="protein sequence ID" value="KAK1849285.1"/>
    <property type="molecule type" value="Genomic_DNA"/>
</dbReference>
<protein>
    <submittedName>
        <fullName evidence="2">Uncharacterized protein</fullName>
    </submittedName>
</protein>
<name>A0AAD9EI70_9PEZI</name>
<evidence type="ECO:0000313" key="2">
    <source>
        <dbReference type="EMBL" id="KAK1849285.1"/>
    </source>
</evidence>
<feature type="region of interest" description="Disordered" evidence="1">
    <location>
        <begin position="101"/>
        <end position="124"/>
    </location>
</feature>
<comment type="caution">
    <text evidence="2">The sequence shown here is derived from an EMBL/GenBank/DDBJ whole genome shotgun (WGS) entry which is preliminary data.</text>
</comment>
<dbReference type="Proteomes" id="UP001243330">
    <property type="component" value="Unassembled WGS sequence"/>
</dbReference>
<reference evidence="2" key="1">
    <citation type="submission" date="2023-01" db="EMBL/GenBank/DDBJ databases">
        <title>Colletotrichum chrysophilum M932 genome sequence.</title>
        <authorList>
            <person name="Baroncelli R."/>
        </authorList>
    </citation>
    <scope>NUCLEOTIDE SEQUENCE</scope>
    <source>
        <strain evidence="2">M932</strain>
    </source>
</reference>
<feature type="compositionally biased region" description="Low complexity" evidence="1">
    <location>
        <begin position="26"/>
        <end position="36"/>
    </location>
</feature>
<evidence type="ECO:0000313" key="3">
    <source>
        <dbReference type="Proteomes" id="UP001243330"/>
    </source>
</evidence>
<evidence type="ECO:0000256" key="1">
    <source>
        <dbReference type="SAM" id="MobiDB-lite"/>
    </source>
</evidence>
<feature type="region of interest" description="Disordered" evidence="1">
    <location>
        <begin position="1"/>
        <end position="72"/>
    </location>
</feature>
<keyword evidence="3" id="KW-1185">Reference proteome</keyword>
<accession>A0AAD9EI70</accession>
<sequence>MMGRLVVRDTQPQQVTSVKGPGSCASISSTTPSSIPVGKKSPRFLGGWMEEEPRGGEEPQSPVSAAGAAPITTSPARCPSPFRPLFAAACLWANALPPRNAMAGSQRQRAQTRQAATDESSRRMSIRATFASSSHAARFKVEIGAWIHACRARGTGVGARDLHCDSLRAVRGAAQQEEPRVLTVLTVPFQPH</sequence>
<gene>
    <name evidence="2" type="ORF">CCHR01_08120</name>
</gene>
<proteinExistence type="predicted"/>
<organism evidence="2 3">
    <name type="scientific">Colletotrichum chrysophilum</name>
    <dbReference type="NCBI Taxonomy" id="1836956"/>
    <lineage>
        <taxon>Eukaryota</taxon>
        <taxon>Fungi</taxon>
        <taxon>Dikarya</taxon>
        <taxon>Ascomycota</taxon>
        <taxon>Pezizomycotina</taxon>
        <taxon>Sordariomycetes</taxon>
        <taxon>Hypocreomycetidae</taxon>
        <taxon>Glomerellales</taxon>
        <taxon>Glomerellaceae</taxon>
        <taxon>Colletotrichum</taxon>
        <taxon>Colletotrichum gloeosporioides species complex</taxon>
    </lineage>
</organism>
<dbReference type="AlphaFoldDB" id="A0AAD9EI70"/>